<accession>A0A2P2P9R2</accession>
<sequence length="53" mass="6200">MEIQSGHTNIDFSTSNQMRLTLENCILWLTIQERKSVNFSHWEMVTNPTKTST</sequence>
<dbReference type="AlphaFoldDB" id="A0A2P2P9R2"/>
<organism evidence="1">
    <name type="scientific">Rhizophora mucronata</name>
    <name type="common">Asiatic mangrove</name>
    <dbReference type="NCBI Taxonomy" id="61149"/>
    <lineage>
        <taxon>Eukaryota</taxon>
        <taxon>Viridiplantae</taxon>
        <taxon>Streptophyta</taxon>
        <taxon>Embryophyta</taxon>
        <taxon>Tracheophyta</taxon>
        <taxon>Spermatophyta</taxon>
        <taxon>Magnoliopsida</taxon>
        <taxon>eudicotyledons</taxon>
        <taxon>Gunneridae</taxon>
        <taxon>Pentapetalae</taxon>
        <taxon>rosids</taxon>
        <taxon>fabids</taxon>
        <taxon>Malpighiales</taxon>
        <taxon>Rhizophoraceae</taxon>
        <taxon>Rhizophora</taxon>
    </lineage>
</organism>
<reference evidence="1" key="1">
    <citation type="submission" date="2018-02" db="EMBL/GenBank/DDBJ databases">
        <title>Rhizophora mucronata_Transcriptome.</title>
        <authorList>
            <person name="Meera S.P."/>
            <person name="Sreeshan A."/>
            <person name="Augustine A."/>
        </authorList>
    </citation>
    <scope>NUCLEOTIDE SEQUENCE</scope>
    <source>
        <tissue evidence="1">Leaf</tissue>
    </source>
</reference>
<dbReference type="EMBL" id="GGEC01071010">
    <property type="protein sequence ID" value="MBX51494.1"/>
    <property type="molecule type" value="Transcribed_RNA"/>
</dbReference>
<protein>
    <submittedName>
        <fullName evidence="1">Uncharacterized protein</fullName>
    </submittedName>
</protein>
<proteinExistence type="predicted"/>
<name>A0A2P2P9R2_RHIMU</name>
<evidence type="ECO:0000313" key="1">
    <source>
        <dbReference type="EMBL" id="MBX51494.1"/>
    </source>
</evidence>